<dbReference type="KEGG" id="clec:106667884"/>
<sequence length="205" mass="23909">MRFVAFALAFIFITDNGADAIDENEQIGLCARRFSVARKYTIYELEGIWFPQYRTRNKSNFQYKCHILYETSGKDDGISTLDVHSYFMANDTVRKAPYSVSYRTDLDKGLLIETADVEGIGEIRIYNFVLKSTKQYRVRYVCTDYIYVAKVNFNNVYIETRSMKPELEVINEAVGVIRKSNLSHIILDKIDQKNCKRPTFYNGYE</sequence>
<dbReference type="EnsemblMetazoa" id="XM_014396124.2">
    <property type="protein sequence ID" value="XP_014251610.1"/>
    <property type="gene ID" value="LOC106667884"/>
</dbReference>
<name>A0A8I6RWT8_CIMLE</name>
<dbReference type="OrthoDB" id="6627010at2759"/>
<dbReference type="InterPro" id="IPR012674">
    <property type="entry name" value="Calycin"/>
</dbReference>
<keyword evidence="3" id="KW-1185">Reference proteome</keyword>
<dbReference type="Gene3D" id="2.40.128.20">
    <property type="match status" value="1"/>
</dbReference>
<evidence type="ECO:0008006" key="4">
    <source>
        <dbReference type="Google" id="ProtNLM"/>
    </source>
</evidence>
<dbReference type="SUPFAM" id="SSF50814">
    <property type="entry name" value="Lipocalins"/>
    <property type="match status" value="1"/>
</dbReference>
<dbReference type="GeneID" id="106667884"/>
<accession>A0A8I6RWT8</accession>
<dbReference type="Proteomes" id="UP000494040">
    <property type="component" value="Unassembled WGS sequence"/>
</dbReference>
<evidence type="ECO:0000313" key="3">
    <source>
        <dbReference type="Proteomes" id="UP000494040"/>
    </source>
</evidence>
<proteinExistence type="predicted"/>
<reference evidence="2" key="1">
    <citation type="submission" date="2022-01" db="UniProtKB">
        <authorList>
            <consortium name="EnsemblMetazoa"/>
        </authorList>
    </citation>
    <scope>IDENTIFICATION</scope>
</reference>
<dbReference type="AlphaFoldDB" id="A0A8I6RWT8"/>
<evidence type="ECO:0000313" key="2">
    <source>
        <dbReference type="EnsemblMetazoa" id="XP_014251610.1"/>
    </source>
</evidence>
<dbReference type="RefSeq" id="XP_014251610.1">
    <property type="nucleotide sequence ID" value="XM_014396124.2"/>
</dbReference>
<protein>
    <recommendedName>
        <fullName evidence="4">Salivary lipocalin</fullName>
    </recommendedName>
</protein>
<feature type="signal peptide" evidence="1">
    <location>
        <begin position="1"/>
        <end position="20"/>
    </location>
</feature>
<evidence type="ECO:0000256" key="1">
    <source>
        <dbReference type="SAM" id="SignalP"/>
    </source>
</evidence>
<feature type="chain" id="PRO_5035311572" description="Salivary lipocalin" evidence="1">
    <location>
        <begin position="21"/>
        <end position="205"/>
    </location>
</feature>
<keyword evidence="1" id="KW-0732">Signal</keyword>
<organism evidence="2 3">
    <name type="scientific">Cimex lectularius</name>
    <name type="common">Bed bug</name>
    <name type="synonym">Acanthia lectularia</name>
    <dbReference type="NCBI Taxonomy" id="79782"/>
    <lineage>
        <taxon>Eukaryota</taxon>
        <taxon>Metazoa</taxon>
        <taxon>Ecdysozoa</taxon>
        <taxon>Arthropoda</taxon>
        <taxon>Hexapoda</taxon>
        <taxon>Insecta</taxon>
        <taxon>Pterygota</taxon>
        <taxon>Neoptera</taxon>
        <taxon>Paraneoptera</taxon>
        <taxon>Hemiptera</taxon>
        <taxon>Heteroptera</taxon>
        <taxon>Panheteroptera</taxon>
        <taxon>Cimicomorpha</taxon>
        <taxon>Cimicidae</taxon>
        <taxon>Cimex</taxon>
    </lineage>
</organism>